<comment type="caution">
    <text evidence="1">The sequence shown here is derived from an EMBL/GenBank/DDBJ whole genome shotgun (WGS) entry which is preliminary data.</text>
</comment>
<accession>A0A444JEE3</accession>
<dbReference type="Pfam" id="PF02452">
    <property type="entry name" value="PemK_toxin"/>
    <property type="match status" value="1"/>
</dbReference>
<organism evidence="1 2">
    <name type="scientific">Candidatus Electrothrix marina</name>
    <dbReference type="NCBI Taxonomy" id="1859130"/>
    <lineage>
        <taxon>Bacteria</taxon>
        <taxon>Pseudomonadati</taxon>
        <taxon>Thermodesulfobacteriota</taxon>
        <taxon>Desulfobulbia</taxon>
        <taxon>Desulfobulbales</taxon>
        <taxon>Desulfobulbaceae</taxon>
        <taxon>Candidatus Electrothrix</taxon>
    </lineage>
</organism>
<evidence type="ECO:0000313" key="2">
    <source>
        <dbReference type="Proteomes" id="UP000288892"/>
    </source>
</evidence>
<dbReference type="EMBL" id="MTKS01000132">
    <property type="protein sequence ID" value="RWX51462.1"/>
    <property type="molecule type" value="Genomic_DNA"/>
</dbReference>
<sequence>MTYKRFDVVVVPFPFTDRQSEKRRPALVLSDANSFNEPTENCVLAMITSAKNHDWPLDAPIGSISKAGLPAPSKVRMKIFTLDRRLVLKKIGALSAKDQERVRESLEELICH</sequence>
<reference evidence="1 2" key="1">
    <citation type="submission" date="2017-01" db="EMBL/GenBank/DDBJ databases">
        <title>The cable genome- insights into the physiology and evolution of filamentous bacteria capable of sulfide oxidation via long distance electron transfer.</title>
        <authorList>
            <person name="Schreiber L."/>
            <person name="Bjerg J.T."/>
            <person name="Boggild A."/>
            <person name="Van De Vossenberg J."/>
            <person name="Meysman F."/>
            <person name="Nielsen L.P."/>
            <person name="Schramm A."/>
            <person name="Kjeldsen K.U."/>
        </authorList>
    </citation>
    <scope>NUCLEOTIDE SEQUENCE [LARGE SCALE GENOMIC DNA]</scope>
    <source>
        <strain evidence="1">A5</strain>
    </source>
</reference>
<gene>
    <name evidence="1" type="ORF">VU01_11325</name>
</gene>
<dbReference type="AlphaFoldDB" id="A0A444JEE3"/>
<keyword evidence="2" id="KW-1185">Reference proteome</keyword>
<dbReference type="Gene3D" id="2.30.30.110">
    <property type="match status" value="1"/>
</dbReference>
<dbReference type="InterPro" id="IPR003477">
    <property type="entry name" value="PemK-like"/>
</dbReference>
<dbReference type="InterPro" id="IPR011067">
    <property type="entry name" value="Plasmid_toxin/cell-grow_inhib"/>
</dbReference>
<dbReference type="Proteomes" id="UP000288892">
    <property type="component" value="Unassembled WGS sequence"/>
</dbReference>
<evidence type="ECO:0000313" key="1">
    <source>
        <dbReference type="EMBL" id="RWX51462.1"/>
    </source>
</evidence>
<protein>
    <submittedName>
        <fullName evidence="1">mRNA interferase MazF</fullName>
    </submittedName>
</protein>
<proteinExistence type="predicted"/>
<name>A0A444JEE3_9BACT</name>
<dbReference type="GO" id="GO:0003677">
    <property type="term" value="F:DNA binding"/>
    <property type="evidence" value="ECO:0007669"/>
    <property type="project" value="InterPro"/>
</dbReference>
<dbReference type="SUPFAM" id="SSF50118">
    <property type="entry name" value="Cell growth inhibitor/plasmid maintenance toxic component"/>
    <property type="match status" value="1"/>
</dbReference>